<evidence type="ECO:0000313" key="2">
    <source>
        <dbReference type="Proteomes" id="UP001159641"/>
    </source>
</evidence>
<accession>A0AB34HW35</accession>
<keyword evidence="2" id="KW-1185">Reference proteome</keyword>
<evidence type="ECO:0008006" key="3">
    <source>
        <dbReference type="Google" id="ProtNLM"/>
    </source>
</evidence>
<reference evidence="1 2" key="1">
    <citation type="submission" date="2022-11" db="EMBL/GenBank/DDBJ databases">
        <title>Whole genome sequence of Eschrichtius robustus ER-17-0199.</title>
        <authorList>
            <person name="Bruniche-Olsen A."/>
            <person name="Black A.N."/>
            <person name="Fields C.J."/>
            <person name="Walden K."/>
            <person name="Dewoody J.A."/>
        </authorList>
    </citation>
    <scope>NUCLEOTIDE SEQUENCE [LARGE SCALE GENOMIC DNA]</scope>
    <source>
        <strain evidence="1">ER-17-0199</strain>
        <tissue evidence="1">Blubber</tissue>
    </source>
</reference>
<gene>
    <name evidence="1" type="ORF">J1605_002840</name>
</gene>
<dbReference type="Proteomes" id="UP001159641">
    <property type="component" value="Unassembled WGS sequence"/>
</dbReference>
<organism evidence="1 2">
    <name type="scientific">Eschrichtius robustus</name>
    <name type="common">California gray whale</name>
    <name type="synonym">Eschrichtius gibbosus</name>
    <dbReference type="NCBI Taxonomy" id="9764"/>
    <lineage>
        <taxon>Eukaryota</taxon>
        <taxon>Metazoa</taxon>
        <taxon>Chordata</taxon>
        <taxon>Craniata</taxon>
        <taxon>Vertebrata</taxon>
        <taxon>Euteleostomi</taxon>
        <taxon>Mammalia</taxon>
        <taxon>Eutheria</taxon>
        <taxon>Laurasiatheria</taxon>
        <taxon>Artiodactyla</taxon>
        <taxon>Whippomorpha</taxon>
        <taxon>Cetacea</taxon>
        <taxon>Mysticeti</taxon>
        <taxon>Eschrichtiidae</taxon>
        <taxon>Eschrichtius</taxon>
    </lineage>
</organism>
<name>A0AB34HW35_ESCRO</name>
<dbReference type="PANTHER" id="PTHR46289:SF16">
    <property type="entry name" value="52 KDA REPRESSOR OF THE INHIBITOR OF THE PROTEIN KINASE"/>
    <property type="match status" value="1"/>
</dbReference>
<dbReference type="AlphaFoldDB" id="A0AB34HW35"/>
<proteinExistence type="predicted"/>
<evidence type="ECO:0000313" key="1">
    <source>
        <dbReference type="EMBL" id="KAJ8795216.1"/>
    </source>
</evidence>
<comment type="caution">
    <text evidence="1">The sequence shown here is derived from an EMBL/GenBank/DDBJ whole genome shotgun (WGS) entry which is preliminary data.</text>
</comment>
<dbReference type="EMBL" id="JAIQCJ010000586">
    <property type="protein sequence ID" value="KAJ8795216.1"/>
    <property type="molecule type" value="Genomic_DNA"/>
</dbReference>
<dbReference type="PANTHER" id="PTHR46289">
    <property type="entry name" value="52 KDA REPRESSOR OF THE INHIBITOR OF THE PROTEIN KINASE-LIKE PROTEIN-RELATED"/>
    <property type="match status" value="1"/>
</dbReference>
<sequence>MGKQNIPLDGHEADEIPEGLFTSDNFQALLECQINSGEEVLRRRFEAAAVNTLFCSKTQQKQMLEIGESCIWEETLREVRESHFFSIVTDDVVDIAGEEHLPVLVRFVDEAHNLREEFVGFLPYEADAEILAVKFHTTITEKWGLNVEYCPSSLTAVLHSLNEVMENIEVYHEFSFEEATNLATKLGIQMKLPGKFHRAQHSNLESQLTSESYYKETLSVPTVEHIIQELKDIFLEQHLKALKCLSLVPSVMEQLKFNTSEEHHADMYRSDLPNPDTLSAEL</sequence>
<protein>
    <recommendedName>
        <fullName evidence="3">DUF4371 domain-containing protein</fullName>
    </recommendedName>
</protein>
<dbReference type="InterPro" id="IPR052958">
    <property type="entry name" value="IFN-induced_PKR_regulator"/>
</dbReference>